<dbReference type="UniPathway" id="UPA00109">
    <property type="reaction ID" value="UER00189"/>
</dbReference>
<evidence type="ECO:0000256" key="8">
    <source>
        <dbReference type="HAMAP-Rule" id="MF_00147"/>
    </source>
</evidence>
<evidence type="ECO:0000256" key="3">
    <source>
        <dbReference type="ARBA" id="ARBA00007422"/>
    </source>
</evidence>
<dbReference type="EMBL" id="CP002580">
    <property type="protein sequence ID" value="AJK47255.1"/>
    <property type="molecule type" value="Genomic_DNA"/>
</dbReference>
<keyword evidence="4 8" id="KW-0312">Gluconeogenesis</keyword>
<accession>A0A0B6S1R0</accession>
<comment type="pathway">
    <text evidence="8 9">Carbohydrate biosynthesis; gluconeogenesis.</text>
</comment>
<keyword evidence="5 8" id="KW-0963">Cytoplasm</keyword>
<comment type="pathway">
    <text evidence="2">Carbohydrate metabolism; erythritol degradation.</text>
</comment>
<evidence type="ECO:0000313" key="10">
    <source>
        <dbReference type="EMBL" id="AJK47255.1"/>
    </source>
</evidence>
<dbReference type="PROSITE" id="PS00171">
    <property type="entry name" value="TIM_1"/>
    <property type="match status" value="1"/>
</dbReference>
<dbReference type="InterPro" id="IPR035990">
    <property type="entry name" value="TIM_sf"/>
</dbReference>
<organism evidence="10 11">
    <name type="scientific">Burkholderia plantarii</name>
    <dbReference type="NCBI Taxonomy" id="41899"/>
    <lineage>
        <taxon>Bacteria</taxon>
        <taxon>Pseudomonadati</taxon>
        <taxon>Pseudomonadota</taxon>
        <taxon>Betaproteobacteria</taxon>
        <taxon>Burkholderiales</taxon>
        <taxon>Burkholderiaceae</taxon>
        <taxon>Burkholderia</taxon>
    </lineage>
</organism>
<evidence type="ECO:0000256" key="5">
    <source>
        <dbReference type="ARBA" id="ARBA00022490"/>
    </source>
</evidence>
<dbReference type="PROSITE" id="PS51440">
    <property type="entry name" value="TIM_2"/>
    <property type="match status" value="1"/>
</dbReference>
<evidence type="ECO:0000256" key="4">
    <source>
        <dbReference type="ARBA" id="ARBA00022432"/>
    </source>
</evidence>
<comment type="catalytic activity">
    <reaction evidence="8 9">
        <text>D-glyceraldehyde 3-phosphate = dihydroxyacetone phosphate</text>
        <dbReference type="Rhea" id="RHEA:18585"/>
        <dbReference type="ChEBI" id="CHEBI:57642"/>
        <dbReference type="ChEBI" id="CHEBI:59776"/>
        <dbReference type="EC" id="5.3.1.1"/>
    </reaction>
</comment>
<evidence type="ECO:0000256" key="2">
    <source>
        <dbReference type="ARBA" id="ARBA00004939"/>
    </source>
</evidence>
<sequence>MRGGRDEIQFEIRETMSTQRVKRVIGNWKMHGRLDGNRELLGELLEGAHAVPAAVGIGVCVPFPYLAQVGELLAGSRVASGAQDVSAHEQGAYTGEVAGAMIAEFGAQYVLVGHSERRTYHGESSDLVAVKAQRALAAGLTPVVCVGETLAERESDATEAVVGAQLDAVLALLSDDEAARIVVAYEPVWAIGTGKSASSEQAQQVHAFLRSRLAAKGVAQVSVLYGGSVKPDNADELFGQPDIDGGLIGGASLKSGDFLAICRAAQ</sequence>
<keyword evidence="6 8" id="KW-0324">Glycolysis</keyword>
<dbReference type="GO" id="GO:0019563">
    <property type="term" value="P:glycerol catabolic process"/>
    <property type="evidence" value="ECO:0007669"/>
    <property type="project" value="TreeGrafter"/>
</dbReference>
<dbReference type="InterPro" id="IPR013785">
    <property type="entry name" value="Aldolase_TIM"/>
</dbReference>
<dbReference type="PANTHER" id="PTHR21139">
    <property type="entry name" value="TRIOSEPHOSPHATE ISOMERASE"/>
    <property type="match status" value="1"/>
</dbReference>
<evidence type="ECO:0000256" key="9">
    <source>
        <dbReference type="RuleBase" id="RU363013"/>
    </source>
</evidence>
<dbReference type="GO" id="GO:0006096">
    <property type="term" value="P:glycolytic process"/>
    <property type="evidence" value="ECO:0007669"/>
    <property type="project" value="UniProtKB-UniRule"/>
</dbReference>
<feature type="binding site" evidence="8">
    <location>
        <begin position="27"/>
        <end position="29"/>
    </location>
    <ligand>
        <name>substrate</name>
    </ligand>
</feature>
<dbReference type="Pfam" id="PF00121">
    <property type="entry name" value="TIM"/>
    <property type="match status" value="1"/>
</dbReference>
<keyword evidence="11" id="KW-1185">Reference proteome</keyword>
<dbReference type="FunFam" id="3.20.20.70:FF:000016">
    <property type="entry name" value="Triosephosphate isomerase"/>
    <property type="match status" value="1"/>
</dbReference>
<comment type="function">
    <text evidence="8">Involved in the gluconeogenesis. Catalyzes stereospecifically the conversion of dihydroxyacetone phosphate (DHAP) to D-glyceraldehyde-3-phosphate (G3P).</text>
</comment>
<dbReference type="HAMAP" id="MF_00147_B">
    <property type="entry name" value="TIM_B"/>
    <property type="match status" value="1"/>
</dbReference>
<dbReference type="SUPFAM" id="SSF51351">
    <property type="entry name" value="Triosephosphate isomerase (TIM)"/>
    <property type="match status" value="1"/>
</dbReference>
<evidence type="ECO:0000256" key="1">
    <source>
        <dbReference type="ARBA" id="ARBA00004680"/>
    </source>
</evidence>
<dbReference type="NCBIfam" id="TIGR00419">
    <property type="entry name" value="tim"/>
    <property type="match status" value="1"/>
</dbReference>
<name>A0A0B6S1R0_BURPL</name>
<evidence type="ECO:0000256" key="7">
    <source>
        <dbReference type="ARBA" id="ARBA00023235"/>
    </source>
</evidence>
<dbReference type="InterPro" id="IPR000652">
    <property type="entry name" value="Triosephosphate_isomerase"/>
</dbReference>
<dbReference type="KEGG" id="bgp:BGL_1c27770"/>
<dbReference type="GO" id="GO:0006094">
    <property type="term" value="P:gluconeogenesis"/>
    <property type="evidence" value="ECO:0007669"/>
    <property type="project" value="UniProtKB-UniRule"/>
</dbReference>
<dbReference type="InterPro" id="IPR020861">
    <property type="entry name" value="Triosephosphate_isomerase_AS"/>
</dbReference>
<dbReference type="CDD" id="cd00311">
    <property type="entry name" value="TIM"/>
    <property type="match status" value="1"/>
</dbReference>
<gene>
    <name evidence="8" type="primary">tpiA</name>
    <name evidence="10" type="ORF">BGL_1c27770</name>
</gene>
<reference evidence="10 11" key="2">
    <citation type="journal article" date="2016" name="Appl. Microbiol. Biotechnol.">
        <title>Mutations improving production and secretion of extracellular lipase by Burkholderia glumae PG1.</title>
        <authorList>
            <person name="Knapp A."/>
            <person name="Voget S."/>
            <person name="Gao R."/>
            <person name="Zaburannyi N."/>
            <person name="Krysciak D."/>
            <person name="Breuer M."/>
            <person name="Hauer B."/>
            <person name="Streit W.R."/>
            <person name="Muller R."/>
            <person name="Daniel R."/>
            <person name="Jaeger K.E."/>
        </authorList>
    </citation>
    <scope>NUCLEOTIDE SEQUENCE [LARGE SCALE GENOMIC DNA]</scope>
    <source>
        <strain evidence="10 11">PG1</strain>
    </source>
</reference>
<evidence type="ECO:0000313" key="11">
    <source>
        <dbReference type="Proteomes" id="UP000031838"/>
    </source>
</evidence>
<feature type="active site" description="Electrophile" evidence="8">
    <location>
        <position position="114"/>
    </location>
</feature>
<proteinExistence type="inferred from homology"/>
<feature type="binding site" evidence="8">
    <location>
        <begin position="249"/>
        <end position="250"/>
    </location>
    <ligand>
        <name>substrate</name>
    </ligand>
</feature>
<comment type="similarity">
    <text evidence="3 8 9">Belongs to the triosephosphate isomerase family.</text>
</comment>
<comment type="subunit">
    <text evidence="8 9">Homodimer.</text>
</comment>
<feature type="binding site" evidence="8">
    <location>
        <position position="192"/>
    </location>
    <ligand>
        <name>substrate</name>
    </ligand>
</feature>
<protein>
    <recommendedName>
        <fullName evidence="8 9">Triosephosphate isomerase</fullName>
        <shortName evidence="8">TIM</shortName>
        <shortName evidence="8">TPI</shortName>
        <ecNumber evidence="8 9">5.3.1.1</ecNumber>
    </recommendedName>
    <alternativeName>
        <fullName evidence="8">Triose-phosphate isomerase</fullName>
    </alternativeName>
</protein>
<keyword evidence="7 8" id="KW-0413">Isomerase</keyword>
<dbReference type="HOGENOM" id="CLU_024251_2_3_4"/>
<comment type="pathway">
    <text evidence="1 8 9">Carbohydrate degradation; glycolysis; D-glyceraldehyde 3-phosphate from glycerone phosphate: step 1/1.</text>
</comment>
<dbReference type="PANTHER" id="PTHR21139:SF42">
    <property type="entry name" value="TRIOSEPHOSPHATE ISOMERASE"/>
    <property type="match status" value="1"/>
</dbReference>
<dbReference type="Gene3D" id="3.20.20.70">
    <property type="entry name" value="Aldolase class I"/>
    <property type="match status" value="1"/>
</dbReference>
<dbReference type="UniPathway" id="UPA00138"/>
<dbReference type="InterPro" id="IPR022896">
    <property type="entry name" value="TrioseP_Isoase_bac/euk"/>
</dbReference>
<comment type="subcellular location">
    <subcellularLocation>
        <location evidence="8 9">Cytoplasm</location>
    </subcellularLocation>
</comment>
<feature type="binding site" evidence="8">
    <location>
        <position position="228"/>
    </location>
    <ligand>
        <name>substrate</name>
    </ligand>
</feature>
<feature type="active site" description="Proton acceptor" evidence="8">
    <location>
        <position position="186"/>
    </location>
</feature>
<dbReference type="EC" id="5.3.1.1" evidence="8 9"/>
<dbReference type="AlphaFoldDB" id="A0A0B6S1R0"/>
<reference evidence="11" key="1">
    <citation type="submission" date="2011-03" db="EMBL/GenBank/DDBJ databases">
        <authorList>
            <person name="Voget S."/>
            <person name="Streit W.R."/>
            <person name="Jaeger K.E."/>
            <person name="Daniel R."/>
        </authorList>
    </citation>
    <scope>NUCLEOTIDE SEQUENCE [LARGE SCALE GENOMIC DNA]</scope>
    <source>
        <strain evidence="11">PG1</strain>
    </source>
</reference>
<evidence type="ECO:0000256" key="6">
    <source>
        <dbReference type="ARBA" id="ARBA00023152"/>
    </source>
</evidence>
<dbReference type="GO" id="GO:0005829">
    <property type="term" value="C:cytosol"/>
    <property type="evidence" value="ECO:0007669"/>
    <property type="project" value="TreeGrafter"/>
</dbReference>
<dbReference type="Proteomes" id="UP000031838">
    <property type="component" value="Chromosome 1"/>
</dbReference>
<dbReference type="GO" id="GO:0046166">
    <property type="term" value="P:glyceraldehyde-3-phosphate biosynthetic process"/>
    <property type="evidence" value="ECO:0007669"/>
    <property type="project" value="TreeGrafter"/>
</dbReference>
<dbReference type="GO" id="GO:0004807">
    <property type="term" value="F:triose-phosphate isomerase activity"/>
    <property type="evidence" value="ECO:0007669"/>
    <property type="project" value="UniProtKB-UniRule"/>
</dbReference>